<keyword evidence="2" id="KW-0732">Signal</keyword>
<proteinExistence type="predicted"/>
<keyword evidence="4" id="KW-1185">Reference proteome</keyword>
<dbReference type="EMBL" id="JACSDZ010000008">
    <property type="protein sequence ID" value="KAF7397674.1"/>
    <property type="molecule type" value="Genomic_DNA"/>
</dbReference>
<feature type="chain" id="PRO_5032646089" evidence="2">
    <location>
        <begin position="22"/>
        <end position="153"/>
    </location>
</feature>
<evidence type="ECO:0000256" key="1">
    <source>
        <dbReference type="SAM" id="MobiDB-lite"/>
    </source>
</evidence>
<evidence type="ECO:0000313" key="4">
    <source>
        <dbReference type="Proteomes" id="UP000617340"/>
    </source>
</evidence>
<protein>
    <submittedName>
        <fullName evidence="3">Uncharacterized protein</fullName>
    </submittedName>
</protein>
<organism evidence="3 4">
    <name type="scientific">Vespula germanica</name>
    <name type="common">German yellow jacket</name>
    <name type="synonym">Paravespula germanica</name>
    <dbReference type="NCBI Taxonomy" id="30212"/>
    <lineage>
        <taxon>Eukaryota</taxon>
        <taxon>Metazoa</taxon>
        <taxon>Ecdysozoa</taxon>
        <taxon>Arthropoda</taxon>
        <taxon>Hexapoda</taxon>
        <taxon>Insecta</taxon>
        <taxon>Pterygota</taxon>
        <taxon>Neoptera</taxon>
        <taxon>Endopterygota</taxon>
        <taxon>Hymenoptera</taxon>
        <taxon>Apocrita</taxon>
        <taxon>Aculeata</taxon>
        <taxon>Vespoidea</taxon>
        <taxon>Vespidae</taxon>
        <taxon>Vespinae</taxon>
        <taxon>Vespula</taxon>
    </lineage>
</organism>
<feature type="signal peptide" evidence="2">
    <location>
        <begin position="1"/>
        <end position="21"/>
    </location>
</feature>
<name>A0A834JZN9_VESGE</name>
<reference evidence="3" key="1">
    <citation type="journal article" date="2020" name="G3 (Bethesda)">
        <title>High-Quality Assemblies for Three Invasive Social Wasps from the &lt;i&gt;Vespula&lt;/i&gt; Genus.</title>
        <authorList>
            <person name="Harrop T.W.R."/>
            <person name="Guhlin J."/>
            <person name="McLaughlin G.M."/>
            <person name="Permina E."/>
            <person name="Stockwell P."/>
            <person name="Gilligan J."/>
            <person name="Le Lec M.F."/>
            <person name="Gruber M.A.M."/>
            <person name="Quinn O."/>
            <person name="Lovegrove M."/>
            <person name="Duncan E.J."/>
            <person name="Remnant E.J."/>
            <person name="Van Eeckhoven J."/>
            <person name="Graham B."/>
            <person name="Knapp R.A."/>
            <person name="Langford K.W."/>
            <person name="Kronenberg Z."/>
            <person name="Press M.O."/>
            <person name="Eacker S.M."/>
            <person name="Wilson-Rankin E.E."/>
            <person name="Purcell J."/>
            <person name="Lester P.J."/>
            <person name="Dearden P.K."/>
        </authorList>
    </citation>
    <scope>NUCLEOTIDE SEQUENCE</scope>
    <source>
        <strain evidence="3">Linc-1</strain>
    </source>
</reference>
<gene>
    <name evidence="3" type="ORF">HZH68_008896</name>
</gene>
<accession>A0A834JZN9</accession>
<evidence type="ECO:0000313" key="3">
    <source>
        <dbReference type="EMBL" id="KAF7397674.1"/>
    </source>
</evidence>
<dbReference type="AlphaFoldDB" id="A0A834JZN9"/>
<sequence length="153" mass="16919">MGKTTLIASLILSIVIAMTMSLDTPELKLIKAHNVLDQSYISNIIHKLRNIQGEAKQPDLEVYLLKQSSNGNWNPVNEKKPLVHSDTNNIDCQCKCTKKKPDGLTGRSTNNNSGYHDDPMETHGNIDSTSTKKKSFSCAPDSFWDGSKCAQIV</sequence>
<feature type="region of interest" description="Disordered" evidence="1">
    <location>
        <begin position="103"/>
        <end position="131"/>
    </location>
</feature>
<comment type="caution">
    <text evidence="3">The sequence shown here is derived from an EMBL/GenBank/DDBJ whole genome shotgun (WGS) entry which is preliminary data.</text>
</comment>
<dbReference type="Proteomes" id="UP000617340">
    <property type="component" value="Unassembled WGS sequence"/>
</dbReference>
<evidence type="ECO:0000256" key="2">
    <source>
        <dbReference type="SAM" id="SignalP"/>
    </source>
</evidence>